<feature type="region of interest" description="Disordered" evidence="1">
    <location>
        <begin position="1"/>
        <end position="45"/>
    </location>
</feature>
<accession>A0A6J4U7L4</accession>
<gene>
    <name evidence="2" type="ORF">AVDCRST_MAG59-986</name>
</gene>
<organism evidence="2">
    <name type="scientific">uncultured Thermomicrobiales bacterium</name>
    <dbReference type="NCBI Taxonomy" id="1645740"/>
    <lineage>
        <taxon>Bacteria</taxon>
        <taxon>Pseudomonadati</taxon>
        <taxon>Thermomicrobiota</taxon>
        <taxon>Thermomicrobia</taxon>
        <taxon>Thermomicrobiales</taxon>
        <taxon>environmental samples</taxon>
    </lineage>
</organism>
<name>A0A6J4U7L4_9BACT</name>
<feature type="non-terminal residue" evidence="2">
    <location>
        <position position="45"/>
    </location>
</feature>
<feature type="non-terminal residue" evidence="2">
    <location>
        <position position="1"/>
    </location>
</feature>
<dbReference type="EMBL" id="CADCWF010000056">
    <property type="protein sequence ID" value="CAA9542808.1"/>
    <property type="molecule type" value="Genomic_DNA"/>
</dbReference>
<reference evidence="2" key="1">
    <citation type="submission" date="2020-02" db="EMBL/GenBank/DDBJ databases">
        <authorList>
            <person name="Meier V. D."/>
        </authorList>
    </citation>
    <scope>NUCLEOTIDE SEQUENCE</scope>
    <source>
        <strain evidence="2">AVDCRST_MAG59</strain>
    </source>
</reference>
<sequence>CAPSPGPGASARWPPSSGSATRRSGPSLGRTGHSVAAEDLSAFHT</sequence>
<evidence type="ECO:0000256" key="1">
    <source>
        <dbReference type="SAM" id="MobiDB-lite"/>
    </source>
</evidence>
<protein>
    <submittedName>
        <fullName evidence="2">Uncharacterized protein</fullName>
    </submittedName>
</protein>
<dbReference type="AlphaFoldDB" id="A0A6J4U7L4"/>
<proteinExistence type="predicted"/>
<evidence type="ECO:0000313" key="2">
    <source>
        <dbReference type="EMBL" id="CAA9542808.1"/>
    </source>
</evidence>